<feature type="compositionally biased region" description="Low complexity" evidence="1">
    <location>
        <begin position="51"/>
        <end position="63"/>
    </location>
</feature>
<dbReference type="RefSeq" id="WP_190207618.1">
    <property type="nucleotide sequence ID" value="NZ_BNBI01000016.1"/>
</dbReference>
<sequence length="160" mass="15985">MTRAPRRPRRPAAPLTALLAVLSVLFPAGGLLDGAGTGPLTTAPASVVAAASVPSSTPGTAASVPSGTPVTPVDAARTPHTVPHADDHPCPTPCAAQARTRHEHLGDRPAPPDQHVTPPSPGTAAPAAVRTAARPAYPPPLSARRATHDRGRAPPAPSGT</sequence>
<organism evidence="2 3">
    <name type="scientific">Streptomyces fumanus</name>
    <dbReference type="NCBI Taxonomy" id="67302"/>
    <lineage>
        <taxon>Bacteria</taxon>
        <taxon>Bacillati</taxon>
        <taxon>Actinomycetota</taxon>
        <taxon>Actinomycetes</taxon>
        <taxon>Kitasatosporales</taxon>
        <taxon>Streptomycetaceae</taxon>
        <taxon>Streptomyces</taxon>
    </lineage>
</organism>
<gene>
    <name evidence="2" type="ORF">GCM10018772_60170</name>
</gene>
<name>A0A919E957_9ACTN</name>
<reference evidence="2" key="1">
    <citation type="journal article" date="2014" name="Int. J. Syst. Evol. Microbiol.">
        <title>Complete genome sequence of Corynebacterium casei LMG S-19264T (=DSM 44701T), isolated from a smear-ripened cheese.</title>
        <authorList>
            <consortium name="US DOE Joint Genome Institute (JGI-PGF)"/>
            <person name="Walter F."/>
            <person name="Albersmeier A."/>
            <person name="Kalinowski J."/>
            <person name="Ruckert C."/>
        </authorList>
    </citation>
    <scope>NUCLEOTIDE SEQUENCE</scope>
    <source>
        <strain evidence="2">JCM 4477</strain>
    </source>
</reference>
<comment type="caution">
    <text evidence="2">The sequence shown here is derived from an EMBL/GenBank/DDBJ whole genome shotgun (WGS) entry which is preliminary data.</text>
</comment>
<dbReference type="AlphaFoldDB" id="A0A919E957"/>
<dbReference type="EMBL" id="BNBI01000016">
    <property type="protein sequence ID" value="GHF26474.1"/>
    <property type="molecule type" value="Genomic_DNA"/>
</dbReference>
<dbReference type="Proteomes" id="UP000630718">
    <property type="component" value="Unassembled WGS sequence"/>
</dbReference>
<keyword evidence="3" id="KW-1185">Reference proteome</keyword>
<protein>
    <submittedName>
        <fullName evidence="2">Uncharacterized protein</fullName>
    </submittedName>
</protein>
<accession>A0A919E957</accession>
<proteinExistence type="predicted"/>
<evidence type="ECO:0000313" key="3">
    <source>
        <dbReference type="Proteomes" id="UP000630718"/>
    </source>
</evidence>
<evidence type="ECO:0000256" key="1">
    <source>
        <dbReference type="SAM" id="MobiDB-lite"/>
    </source>
</evidence>
<feature type="compositionally biased region" description="Low complexity" evidence="1">
    <location>
        <begin position="122"/>
        <end position="135"/>
    </location>
</feature>
<evidence type="ECO:0000313" key="2">
    <source>
        <dbReference type="EMBL" id="GHF26474.1"/>
    </source>
</evidence>
<feature type="region of interest" description="Disordered" evidence="1">
    <location>
        <begin position="51"/>
        <end position="160"/>
    </location>
</feature>
<reference evidence="2" key="2">
    <citation type="submission" date="2020-09" db="EMBL/GenBank/DDBJ databases">
        <authorList>
            <person name="Sun Q."/>
            <person name="Ohkuma M."/>
        </authorList>
    </citation>
    <scope>NUCLEOTIDE SEQUENCE</scope>
    <source>
        <strain evidence="2">JCM 4477</strain>
    </source>
</reference>